<dbReference type="Gene3D" id="3.40.630.30">
    <property type="match status" value="1"/>
</dbReference>
<sequence length="131" mass="15243">MLPLIRRTDTLVTKATVPGPDGDKPIVAGMAFWHLPGAAVDNLQKRKPADEKIEEEREAWEQVDWEKWNGMLEKYDVVRRQVMGEEPHWYLGPLWTHPDYQGQPVYARYGWQRVGGTETVMIRRSEVKAQQ</sequence>
<reference evidence="1 2" key="1">
    <citation type="submission" date="2021-12" db="EMBL/GenBank/DDBJ databases">
        <title>High titer production of polyol ester of fatty acids by Rhodotorula paludigena BS15 towards product separation-free biomass refinery.</title>
        <authorList>
            <person name="Mano J."/>
            <person name="Ono H."/>
            <person name="Tanaka T."/>
            <person name="Naito K."/>
            <person name="Sushida H."/>
            <person name="Ike M."/>
            <person name="Tokuyasu K."/>
            <person name="Kitaoka M."/>
        </authorList>
    </citation>
    <scope>NUCLEOTIDE SEQUENCE [LARGE SCALE GENOMIC DNA]</scope>
    <source>
        <strain evidence="1 2">BS15</strain>
    </source>
</reference>
<protein>
    <submittedName>
        <fullName evidence="1">Uncharacterized protein</fullName>
    </submittedName>
</protein>
<accession>A0AAV5GQQ3</accession>
<proteinExistence type="predicted"/>
<evidence type="ECO:0000313" key="2">
    <source>
        <dbReference type="Proteomes" id="UP001342314"/>
    </source>
</evidence>
<keyword evidence="2" id="KW-1185">Reference proteome</keyword>
<gene>
    <name evidence="1" type="ORF">Rhopal_004864-T1</name>
</gene>
<organism evidence="1 2">
    <name type="scientific">Rhodotorula paludigena</name>
    <dbReference type="NCBI Taxonomy" id="86838"/>
    <lineage>
        <taxon>Eukaryota</taxon>
        <taxon>Fungi</taxon>
        <taxon>Dikarya</taxon>
        <taxon>Basidiomycota</taxon>
        <taxon>Pucciniomycotina</taxon>
        <taxon>Microbotryomycetes</taxon>
        <taxon>Sporidiobolales</taxon>
        <taxon>Sporidiobolaceae</taxon>
        <taxon>Rhodotorula</taxon>
    </lineage>
</organism>
<name>A0AAV5GQQ3_9BASI</name>
<dbReference type="EMBL" id="BQKY01000009">
    <property type="protein sequence ID" value="GJN91841.1"/>
    <property type="molecule type" value="Genomic_DNA"/>
</dbReference>
<dbReference type="Proteomes" id="UP001342314">
    <property type="component" value="Unassembled WGS sequence"/>
</dbReference>
<comment type="caution">
    <text evidence="1">The sequence shown here is derived from an EMBL/GenBank/DDBJ whole genome shotgun (WGS) entry which is preliminary data.</text>
</comment>
<dbReference type="AlphaFoldDB" id="A0AAV5GQQ3"/>
<evidence type="ECO:0000313" key="1">
    <source>
        <dbReference type="EMBL" id="GJN91841.1"/>
    </source>
</evidence>